<dbReference type="InterPro" id="IPR037066">
    <property type="entry name" value="Plug_dom_sf"/>
</dbReference>
<dbReference type="Gene3D" id="2.60.40.1120">
    <property type="entry name" value="Carboxypeptidase-like, regulatory domain"/>
    <property type="match status" value="1"/>
</dbReference>
<evidence type="ECO:0000256" key="3">
    <source>
        <dbReference type="ARBA" id="ARBA00022452"/>
    </source>
</evidence>
<keyword evidence="13" id="KW-0675">Receptor</keyword>
<feature type="signal peptide" evidence="10">
    <location>
        <begin position="1"/>
        <end position="22"/>
    </location>
</feature>
<evidence type="ECO:0000256" key="6">
    <source>
        <dbReference type="ARBA" id="ARBA00023136"/>
    </source>
</evidence>
<evidence type="ECO:0000313" key="13">
    <source>
        <dbReference type="EMBL" id="MCG2616176.1"/>
    </source>
</evidence>
<keyword evidence="3 8" id="KW-1134">Transmembrane beta strand</keyword>
<gene>
    <name evidence="13" type="ORF">LZZ85_17900</name>
</gene>
<keyword evidence="5 9" id="KW-0798">TonB box</keyword>
<dbReference type="Pfam" id="PF00593">
    <property type="entry name" value="TonB_dep_Rec_b-barrel"/>
    <property type="match status" value="1"/>
</dbReference>
<sequence>MKKLILLLSTIVPALIGFSQSAAETALLKGTISDAANRSKLAGASVRISGTTNGTVADLNGQFTLYCPPGNASVVISFLGYRDTTLQVTLQQNQVTTLSVSLSSGVAQLGNVLITGFLQGQAKALTQQKNADNIRNIISSDQIGRFPDPNAAEALQRVPGVNIERDQGEGRYVLIRGLAPQFTNININGEQIPSPEADVRFVALDAIPSDQLASIEVSKTLTPDMDGDAVGGSVNLITRTAQNKFTHINGSLAGGYNNLTGKPNVQGQLQFDQRFGAREKLGVMINGNYYHNHLASDNWEYAPSDNELELRDYELVRTRTGLSSTIDYKFNDRHEIYFRSIYSRFTDREWRRRYVFIPEDDEIEKLMKDRFEAQSIASFNLGGKHNFRKFYLNYEGQYSQGRQNTPYDHEVGFIAGMPSSFDVTGGKYPVLNAAGFNDNSNYEFDEVAYGHTLAKDRNITAKFEIGIPYKTGRSSGTIKFGGKTRFKKKSYTINSEAYGSDGGVPEANGFDEDPIKDNGTILGGRFNMGRPVNVASFNRFFNQNPGLFELDVESKSIDEALESFQAEENVYAAFLMARHQLKKVLLVGGLRYERTNVKYNSKDVVIDPAGDLQEIIPVSGSSNYDFLLPQVQARFELGKMTNLRASAAYSYARPNFSEIIPAQEINREDEVATIGNANLKPTKSLNLDLMLEHYFGNVGIVSAGIFHKKLDDFIYRRVLFNSPYPLTGTPIIPAIDVIQAQNGNDANLTGVELAFQRKLDFLPGFLNKFSLYTNYTYTHSKANLQSRTADPSKPNEIKSLRLPGQATHVGNIALAFESKKLLVRLAANFNGEYLSEIGGEPAEDLYVKSRMQLDLSASYVINPRFRLFAEGLNLTNQPFESYMGSKNVISQREFYSWWMRFGLKFDLHAKK</sequence>
<comment type="subcellular location">
    <subcellularLocation>
        <location evidence="1 8">Cell outer membrane</location>
        <topology evidence="1 8">Multi-pass membrane protein</topology>
    </subcellularLocation>
</comment>
<dbReference type="InterPro" id="IPR039426">
    <property type="entry name" value="TonB-dep_rcpt-like"/>
</dbReference>
<protein>
    <submittedName>
        <fullName evidence="13">TonB-dependent receptor</fullName>
    </submittedName>
</protein>
<keyword evidence="14" id="KW-1185">Reference proteome</keyword>
<keyword evidence="6 8" id="KW-0472">Membrane</keyword>
<organism evidence="13 14">
    <name type="scientific">Terrimonas ginsenosidimutans</name>
    <dbReference type="NCBI Taxonomy" id="2908004"/>
    <lineage>
        <taxon>Bacteria</taxon>
        <taxon>Pseudomonadati</taxon>
        <taxon>Bacteroidota</taxon>
        <taxon>Chitinophagia</taxon>
        <taxon>Chitinophagales</taxon>
        <taxon>Chitinophagaceae</taxon>
        <taxon>Terrimonas</taxon>
    </lineage>
</organism>
<proteinExistence type="inferred from homology"/>
<dbReference type="PANTHER" id="PTHR40980">
    <property type="entry name" value="PLUG DOMAIN-CONTAINING PROTEIN"/>
    <property type="match status" value="1"/>
</dbReference>
<feature type="domain" description="TonB-dependent receptor-like beta-barrel" evidence="11">
    <location>
        <begin position="387"/>
        <end position="874"/>
    </location>
</feature>
<reference evidence="13" key="1">
    <citation type="submission" date="2022-01" db="EMBL/GenBank/DDBJ databases">
        <authorList>
            <person name="Jo J.-H."/>
            <person name="Im W.-T."/>
        </authorList>
    </citation>
    <scope>NUCLEOTIDE SEQUENCE</scope>
    <source>
        <strain evidence="13">NA20</strain>
    </source>
</reference>
<dbReference type="NCBIfam" id="TIGR01782">
    <property type="entry name" value="TonB-Xanth-Caul"/>
    <property type="match status" value="1"/>
</dbReference>
<evidence type="ECO:0000256" key="7">
    <source>
        <dbReference type="ARBA" id="ARBA00023237"/>
    </source>
</evidence>
<dbReference type="Pfam" id="PF13715">
    <property type="entry name" value="CarbopepD_reg_2"/>
    <property type="match status" value="1"/>
</dbReference>
<evidence type="ECO:0000256" key="2">
    <source>
        <dbReference type="ARBA" id="ARBA00022448"/>
    </source>
</evidence>
<dbReference type="RefSeq" id="WP_237874714.1">
    <property type="nucleotide sequence ID" value="NZ_JAKLTR010000012.1"/>
</dbReference>
<evidence type="ECO:0000256" key="8">
    <source>
        <dbReference type="PROSITE-ProRule" id="PRU01360"/>
    </source>
</evidence>
<dbReference type="Pfam" id="PF07715">
    <property type="entry name" value="Plug"/>
    <property type="match status" value="1"/>
</dbReference>
<evidence type="ECO:0000256" key="4">
    <source>
        <dbReference type="ARBA" id="ARBA00022692"/>
    </source>
</evidence>
<dbReference type="InterPro" id="IPR008969">
    <property type="entry name" value="CarboxyPept-like_regulatory"/>
</dbReference>
<feature type="domain" description="TonB-dependent receptor plug" evidence="12">
    <location>
        <begin position="129"/>
        <end position="232"/>
    </location>
</feature>
<dbReference type="Gene3D" id="2.170.130.10">
    <property type="entry name" value="TonB-dependent receptor, plug domain"/>
    <property type="match status" value="1"/>
</dbReference>
<dbReference type="InterPro" id="IPR000531">
    <property type="entry name" value="Beta-barrel_TonB"/>
</dbReference>
<dbReference type="PANTHER" id="PTHR40980:SF4">
    <property type="entry name" value="TONB-DEPENDENT RECEPTOR-LIKE BETA-BARREL DOMAIN-CONTAINING PROTEIN"/>
    <property type="match status" value="1"/>
</dbReference>
<evidence type="ECO:0000256" key="10">
    <source>
        <dbReference type="SAM" id="SignalP"/>
    </source>
</evidence>
<name>A0ABS9KV22_9BACT</name>
<dbReference type="InterPro" id="IPR010104">
    <property type="entry name" value="TonB_rcpt_bac"/>
</dbReference>
<dbReference type="SUPFAM" id="SSF56935">
    <property type="entry name" value="Porins"/>
    <property type="match status" value="1"/>
</dbReference>
<dbReference type="CDD" id="cd01347">
    <property type="entry name" value="ligand_gated_channel"/>
    <property type="match status" value="1"/>
</dbReference>
<accession>A0ABS9KV22</accession>
<evidence type="ECO:0000256" key="1">
    <source>
        <dbReference type="ARBA" id="ARBA00004571"/>
    </source>
</evidence>
<evidence type="ECO:0000313" key="14">
    <source>
        <dbReference type="Proteomes" id="UP001165367"/>
    </source>
</evidence>
<dbReference type="PROSITE" id="PS52016">
    <property type="entry name" value="TONB_DEPENDENT_REC_3"/>
    <property type="match status" value="1"/>
</dbReference>
<keyword evidence="4 8" id="KW-0812">Transmembrane</keyword>
<comment type="caution">
    <text evidence="13">The sequence shown here is derived from an EMBL/GenBank/DDBJ whole genome shotgun (WGS) entry which is preliminary data.</text>
</comment>
<evidence type="ECO:0000259" key="12">
    <source>
        <dbReference type="Pfam" id="PF07715"/>
    </source>
</evidence>
<feature type="chain" id="PRO_5047449827" evidence="10">
    <location>
        <begin position="23"/>
        <end position="911"/>
    </location>
</feature>
<comment type="similarity">
    <text evidence="8 9">Belongs to the TonB-dependent receptor family.</text>
</comment>
<evidence type="ECO:0000256" key="5">
    <source>
        <dbReference type="ARBA" id="ARBA00023077"/>
    </source>
</evidence>
<dbReference type="Gene3D" id="2.40.170.20">
    <property type="entry name" value="TonB-dependent receptor, beta-barrel domain"/>
    <property type="match status" value="1"/>
</dbReference>
<keyword evidence="10" id="KW-0732">Signal</keyword>
<keyword evidence="2 8" id="KW-0813">Transport</keyword>
<dbReference type="InterPro" id="IPR036942">
    <property type="entry name" value="Beta-barrel_TonB_sf"/>
</dbReference>
<dbReference type="EMBL" id="JAKLTR010000012">
    <property type="protein sequence ID" value="MCG2616176.1"/>
    <property type="molecule type" value="Genomic_DNA"/>
</dbReference>
<evidence type="ECO:0000256" key="9">
    <source>
        <dbReference type="RuleBase" id="RU003357"/>
    </source>
</evidence>
<keyword evidence="7 8" id="KW-0998">Cell outer membrane</keyword>
<dbReference type="SUPFAM" id="SSF49464">
    <property type="entry name" value="Carboxypeptidase regulatory domain-like"/>
    <property type="match status" value="1"/>
</dbReference>
<dbReference type="InterPro" id="IPR012910">
    <property type="entry name" value="Plug_dom"/>
</dbReference>
<evidence type="ECO:0000259" key="11">
    <source>
        <dbReference type="Pfam" id="PF00593"/>
    </source>
</evidence>
<dbReference type="Proteomes" id="UP001165367">
    <property type="component" value="Unassembled WGS sequence"/>
</dbReference>